<evidence type="ECO:0000256" key="1">
    <source>
        <dbReference type="SAM" id="MobiDB-lite"/>
    </source>
</evidence>
<dbReference type="InterPro" id="IPR045168">
    <property type="entry name" value="YTH_prot"/>
</dbReference>
<dbReference type="PANTHER" id="PTHR12357">
    <property type="entry name" value="YTH YT521-B HOMOLOGY DOMAIN-CONTAINING"/>
    <property type="match status" value="1"/>
</dbReference>
<dbReference type="GO" id="GO:0061157">
    <property type="term" value="P:mRNA destabilization"/>
    <property type="evidence" value="ECO:0007669"/>
    <property type="project" value="TreeGrafter"/>
</dbReference>
<dbReference type="Gramene" id="AUR62002582-RA">
    <property type="protein sequence ID" value="AUR62002582-RA:cds"/>
    <property type="gene ID" value="AUR62002582"/>
</dbReference>
<name>A0A803KU74_CHEQI</name>
<dbReference type="CDD" id="cd21134">
    <property type="entry name" value="YTH"/>
    <property type="match status" value="1"/>
</dbReference>
<organism evidence="3 4">
    <name type="scientific">Chenopodium quinoa</name>
    <name type="common">Quinoa</name>
    <dbReference type="NCBI Taxonomy" id="63459"/>
    <lineage>
        <taxon>Eukaryota</taxon>
        <taxon>Viridiplantae</taxon>
        <taxon>Streptophyta</taxon>
        <taxon>Embryophyta</taxon>
        <taxon>Tracheophyta</taxon>
        <taxon>Spermatophyta</taxon>
        <taxon>Magnoliopsida</taxon>
        <taxon>eudicotyledons</taxon>
        <taxon>Gunneridae</taxon>
        <taxon>Pentapetalae</taxon>
        <taxon>Caryophyllales</taxon>
        <taxon>Chenopodiaceae</taxon>
        <taxon>Chenopodioideae</taxon>
        <taxon>Atripliceae</taxon>
        <taxon>Chenopodium</taxon>
    </lineage>
</organism>
<protein>
    <recommendedName>
        <fullName evidence="2">YTH domain-containing protein</fullName>
    </recommendedName>
</protein>
<evidence type="ECO:0000259" key="2">
    <source>
        <dbReference type="PROSITE" id="PS50882"/>
    </source>
</evidence>
<dbReference type="GO" id="GO:0005737">
    <property type="term" value="C:cytoplasm"/>
    <property type="evidence" value="ECO:0007669"/>
    <property type="project" value="TreeGrafter"/>
</dbReference>
<feature type="compositionally biased region" description="Basic residues" evidence="1">
    <location>
        <begin position="764"/>
        <end position="777"/>
    </location>
</feature>
<feature type="region of interest" description="Disordered" evidence="1">
    <location>
        <begin position="194"/>
        <end position="277"/>
    </location>
</feature>
<feature type="region of interest" description="Disordered" evidence="1">
    <location>
        <begin position="893"/>
        <end position="938"/>
    </location>
</feature>
<feature type="compositionally biased region" description="Polar residues" evidence="1">
    <location>
        <begin position="222"/>
        <end position="254"/>
    </location>
</feature>
<proteinExistence type="predicted"/>
<dbReference type="Proteomes" id="UP000596660">
    <property type="component" value="Unplaced"/>
</dbReference>
<feature type="compositionally biased region" description="Acidic residues" evidence="1">
    <location>
        <begin position="802"/>
        <end position="824"/>
    </location>
</feature>
<dbReference type="SMR" id="A0A803KU74"/>
<dbReference type="PANTHER" id="PTHR12357:SF92">
    <property type="entry name" value="YTH DOMAIN-CONTAINING FAMILY PROTEIN"/>
    <property type="match status" value="1"/>
</dbReference>
<keyword evidence="4" id="KW-1185">Reference proteome</keyword>
<feature type="domain" description="YTH" evidence="2">
    <location>
        <begin position="392"/>
        <end position="533"/>
    </location>
</feature>
<evidence type="ECO:0000313" key="4">
    <source>
        <dbReference type="Proteomes" id="UP000596660"/>
    </source>
</evidence>
<dbReference type="PROSITE" id="PS50882">
    <property type="entry name" value="YTH"/>
    <property type="match status" value="1"/>
</dbReference>
<dbReference type="Pfam" id="PF04146">
    <property type="entry name" value="YTH"/>
    <property type="match status" value="1"/>
</dbReference>
<feature type="region of interest" description="Disordered" evidence="1">
    <location>
        <begin position="763"/>
        <end position="824"/>
    </location>
</feature>
<accession>A0A803KU74</accession>
<dbReference type="GO" id="GO:0003729">
    <property type="term" value="F:mRNA binding"/>
    <property type="evidence" value="ECO:0007669"/>
    <property type="project" value="TreeGrafter"/>
</dbReference>
<dbReference type="Gene3D" id="3.10.590.10">
    <property type="entry name" value="ph1033 like domains"/>
    <property type="match status" value="1"/>
</dbReference>
<evidence type="ECO:0000313" key="3">
    <source>
        <dbReference type="EnsemblPlants" id="AUR62002582-RA:cds"/>
    </source>
</evidence>
<reference evidence="3" key="1">
    <citation type="journal article" date="2017" name="Nature">
        <title>The genome of Chenopodium quinoa.</title>
        <authorList>
            <person name="Jarvis D.E."/>
            <person name="Ho Y.S."/>
            <person name="Lightfoot D.J."/>
            <person name="Schmoeckel S.M."/>
            <person name="Li B."/>
            <person name="Borm T.J.A."/>
            <person name="Ohyanagi H."/>
            <person name="Mineta K."/>
            <person name="Michell C.T."/>
            <person name="Saber N."/>
            <person name="Kharbatia N.M."/>
            <person name="Rupper R.R."/>
            <person name="Sharp A.R."/>
            <person name="Dally N."/>
            <person name="Boughton B.A."/>
            <person name="Woo Y.H."/>
            <person name="Gao G."/>
            <person name="Schijlen E.G.W.M."/>
            <person name="Guo X."/>
            <person name="Momin A.A."/>
            <person name="Negrao S."/>
            <person name="Al-Babili S."/>
            <person name="Gehring C."/>
            <person name="Roessner U."/>
            <person name="Jung C."/>
            <person name="Murphy K."/>
            <person name="Arold S.T."/>
            <person name="Gojobori T."/>
            <person name="van der Linden C.G."/>
            <person name="van Loo E.N."/>
            <person name="Jellen E.N."/>
            <person name="Maughan P.J."/>
            <person name="Tester M."/>
        </authorList>
    </citation>
    <scope>NUCLEOTIDE SEQUENCE [LARGE SCALE GENOMIC DNA]</scope>
    <source>
        <strain evidence="3">cv. PI 614886</strain>
    </source>
</reference>
<sequence>MAIETPLSPYHCSGGSLGFEMYAVSDNGNTETYMMPGTELNPRLPSPVIENFQMMASDGSAADFVVDPSLYYPAAPTYGYYCTGFESPSEWDDHHAVFGVDGADIQYAGAQSENLPYVYYTPSYGMGDTPFNPYNPYIPGAMVGVDGQLLGTQPYYAVSPYPNSASSSGYFPVLVQSGHDAASSATDTMLNVAPSTMNRSNGSTVKRTHSSSPAAFSMNSSKAASSQTHALTGASQGSKISTGTSKRPMSNRSGGSIGSVHGASSHVPQGGNAPESLQSARNISYGKLLSQANQVKYSYPMGGGLSDYGASTNGQAVLNDWSKYYYRRPNDSNGNLDQLGEQNRGPRTNKSKNQLIVKAYTTRAGDRNAEGNIVISADQYNKDDFSVDYANAKFFVIKSYSEDDVHKSIKYNVWSSTPNGNKKLSIAYEDALNLANGKPRGCPVFLFFSVNASGQFCGVAEMIGPVDFDKDMDFWQQDKWSGSFPVKWHIIKDVPNPTFRHIILENNEHKPVTNSRDTQEIMHRQGVEMLKLFKNYTSKTSLLDDFMYYENRQKIMHEERTRIFRRANGHVHPIETPLKHNSAMDHSQKVDEVGTWVEKGVQPSNSSGLKTLIKSEVSSGDGVHVPAASTGRDPSEVPTGNVSTLKFVTVGSMPIKVDGANVSTETLTIGTIALDPKALQHGKKIDIMEIETESVIRGSEVGVGDCGNGVKFRSNVHMEEDMDDVDDAGSLALDMDVRNLAADATAVDSCPTAMDLVIKDPIIKKRKRGRPKGSRHKTLAETGYKKTNKNKKPSPEHAGSGVEEDAGNGGEEEEAAANGVEEEDMVLQDMVFRRRMQEKAGMAEPGKTKGKIKNAGNGDGGEEDAAAYGVGQDAGVEEEEMVLQDLVFRRRMQEKSVMEKPGMSKGKTTKGKGKGKANTSSRKLPVKQKRLDELMAIS</sequence>
<reference evidence="3" key="2">
    <citation type="submission" date="2021-03" db="UniProtKB">
        <authorList>
            <consortium name="EnsemblPlants"/>
        </authorList>
    </citation>
    <scope>IDENTIFICATION</scope>
</reference>
<dbReference type="EnsemblPlants" id="AUR62002582-RA">
    <property type="protein sequence ID" value="AUR62002582-RA:cds"/>
    <property type="gene ID" value="AUR62002582"/>
</dbReference>
<feature type="compositionally biased region" description="Basic and acidic residues" evidence="1">
    <location>
        <begin position="929"/>
        <end position="938"/>
    </location>
</feature>
<feature type="compositionally biased region" description="Polar residues" evidence="1">
    <location>
        <begin position="194"/>
        <end position="205"/>
    </location>
</feature>
<feature type="region of interest" description="Disordered" evidence="1">
    <location>
        <begin position="839"/>
        <end position="866"/>
    </location>
</feature>
<feature type="compositionally biased region" description="Low complexity" evidence="1">
    <location>
        <begin position="210"/>
        <end position="221"/>
    </location>
</feature>
<dbReference type="AlphaFoldDB" id="A0A803KU74"/>
<feature type="region of interest" description="Disordered" evidence="1">
    <location>
        <begin position="331"/>
        <end position="352"/>
    </location>
</feature>
<dbReference type="InterPro" id="IPR007275">
    <property type="entry name" value="YTH_domain"/>
</dbReference>